<dbReference type="PANTHER" id="PTHR31762:SF11">
    <property type="entry name" value="MYOSIN"/>
    <property type="match status" value="1"/>
</dbReference>
<dbReference type="EMBL" id="PKMF04000261">
    <property type="protein sequence ID" value="KAK7840484.1"/>
    <property type="molecule type" value="Genomic_DNA"/>
</dbReference>
<feature type="region of interest" description="Disordered" evidence="2">
    <location>
        <begin position="1"/>
        <end position="41"/>
    </location>
</feature>
<proteinExistence type="predicted"/>
<keyword evidence="4" id="KW-1185">Reference proteome</keyword>
<dbReference type="PANTHER" id="PTHR31762">
    <property type="entry name" value="FAS-BINDING FACTOR-LIKE PROTEIN"/>
    <property type="match status" value="1"/>
</dbReference>
<accession>A0AAW0KNF4</accession>
<name>A0AAW0KNF4_QUESU</name>
<dbReference type="AlphaFoldDB" id="A0AAW0KNF4"/>
<feature type="region of interest" description="Disordered" evidence="2">
    <location>
        <begin position="143"/>
        <end position="174"/>
    </location>
</feature>
<protein>
    <submittedName>
        <fullName evidence="3">Coiled-coil domain-containing protein scd2</fullName>
    </submittedName>
</protein>
<gene>
    <name evidence="3" type="primary">SCD2_2</name>
    <name evidence="3" type="ORF">CFP56_016662</name>
</gene>
<evidence type="ECO:0000313" key="4">
    <source>
        <dbReference type="Proteomes" id="UP000237347"/>
    </source>
</evidence>
<organism evidence="3 4">
    <name type="scientific">Quercus suber</name>
    <name type="common">Cork oak</name>
    <dbReference type="NCBI Taxonomy" id="58331"/>
    <lineage>
        <taxon>Eukaryota</taxon>
        <taxon>Viridiplantae</taxon>
        <taxon>Streptophyta</taxon>
        <taxon>Embryophyta</taxon>
        <taxon>Tracheophyta</taxon>
        <taxon>Spermatophyta</taxon>
        <taxon>Magnoliopsida</taxon>
        <taxon>eudicotyledons</taxon>
        <taxon>Gunneridae</taxon>
        <taxon>Pentapetalae</taxon>
        <taxon>rosids</taxon>
        <taxon>fabids</taxon>
        <taxon>Fagales</taxon>
        <taxon>Fagaceae</taxon>
        <taxon>Quercus</taxon>
    </lineage>
</organism>
<sequence length="601" mass="67036">MERRRTDSPLYIRQWSSETPTSPVTNSASPGMSPSRATHVRSASATAFSTVKRTQNFAAKAAAQRLAQVMASQTADDDDDEDDDSGLGFRYSAPPPSISLSHTRNLMTTTTKPAIPPVRTNRSPSPSCFIVMFEQMRSVFNGNEEEETPSVRAAPPGRPSAISARTAAPLLPPNKAPLRTAISLPPLDQPPAIVQSNKSTYNLKKLLAGFVKPILALHVHSFLEINNYLPHSLIYYKKRMKLRLQEERHKEAEARVKELEKQVASLGEGVSLEAKLLSRKEAALRQREAALKDAKKSKGGEDKEIDSLRSEVANAKNEAADVMQQLHGAESDVKALRSMTQRMILTQKEMEEVVLKRCWLARYWGLAAKYGSICADIAMSKYEHWSSLAPLPFEVVLSAGQKAKEEGDDDPENRSKVQDYDLTGEGNIESMLSVEMGLKELASLKVEEAIVFSLAQQRRPNSARLSISDLKSPSDPKFMEAFELSAEESEDVLFKELTDISNQSDVLETESDIFRFQLAQAWLTYFWRRAKAHGIEESIAKERLQFWISRSGHSPTSHDAVDVDQGLMELRKLGIEHRLWEASRKEIDQDSSNLISRKAAA</sequence>
<comment type="caution">
    <text evidence="3">The sequence shown here is derived from an EMBL/GenBank/DDBJ whole genome shotgun (WGS) entry which is preliminary data.</text>
</comment>
<feature type="region of interest" description="Disordered" evidence="2">
    <location>
        <begin position="70"/>
        <end position="103"/>
    </location>
</feature>
<dbReference type="InterPro" id="IPR040321">
    <property type="entry name" value="SCD2-like"/>
</dbReference>
<dbReference type="GO" id="GO:0000911">
    <property type="term" value="P:cytokinesis by cell plate formation"/>
    <property type="evidence" value="ECO:0007669"/>
    <property type="project" value="InterPro"/>
</dbReference>
<feature type="compositionally biased region" description="Polar residues" evidence="2">
    <location>
        <begin position="14"/>
        <end position="41"/>
    </location>
</feature>
<evidence type="ECO:0000313" key="3">
    <source>
        <dbReference type="EMBL" id="KAK7840484.1"/>
    </source>
</evidence>
<evidence type="ECO:0000256" key="1">
    <source>
        <dbReference type="SAM" id="Coils"/>
    </source>
</evidence>
<feature type="compositionally biased region" description="Acidic residues" evidence="2">
    <location>
        <begin position="75"/>
        <end position="85"/>
    </location>
</feature>
<keyword evidence="1" id="KW-0175">Coiled coil</keyword>
<dbReference type="Proteomes" id="UP000237347">
    <property type="component" value="Unassembled WGS sequence"/>
</dbReference>
<feature type="coiled-coil region" evidence="1">
    <location>
        <begin position="242"/>
        <end position="332"/>
    </location>
</feature>
<evidence type="ECO:0000256" key="2">
    <source>
        <dbReference type="SAM" id="MobiDB-lite"/>
    </source>
</evidence>
<reference evidence="3 4" key="1">
    <citation type="journal article" date="2018" name="Sci. Data">
        <title>The draft genome sequence of cork oak.</title>
        <authorList>
            <person name="Ramos A.M."/>
            <person name="Usie A."/>
            <person name="Barbosa P."/>
            <person name="Barros P.M."/>
            <person name="Capote T."/>
            <person name="Chaves I."/>
            <person name="Simoes F."/>
            <person name="Abreu I."/>
            <person name="Carrasquinho I."/>
            <person name="Faro C."/>
            <person name="Guimaraes J.B."/>
            <person name="Mendonca D."/>
            <person name="Nobrega F."/>
            <person name="Rodrigues L."/>
            <person name="Saibo N.J.M."/>
            <person name="Varela M.C."/>
            <person name="Egas C."/>
            <person name="Matos J."/>
            <person name="Miguel C.M."/>
            <person name="Oliveira M.M."/>
            <person name="Ricardo C.P."/>
            <person name="Goncalves S."/>
        </authorList>
    </citation>
    <scope>NUCLEOTIDE SEQUENCE [LARGE SCALE GENOMIC DNA]</scope>
    <source>
        <strain evidence="4">cv. HL8</strain>
    </source>
</reference>